<name>Q2HCK4_CHAGB</name>
<keyword evidence="4" id="KW-0547">Nucleotide-binding</keyword>
<dbReference type="GO" id="GO:0016020">
    <property type="term" value="C:membrane"/>
    <property type="evidence" value="ECO:0007669"/>
    <property type="project" value="UniProtKB-SubCell"/>
</dbReference>
<keyword evidence="3 9" id="KW-0812">Transmembrane</keyword>
<feature type="compositionally biased region" description="Low complexity" evidence="8">
    <location>
        <begin position="705"/>
        <end position="731"/>
    </location>
</feature>
<comment type="subcellular location">
    <subcellularLocation>
        <location evidence="1">Membrane</location>
        <topology evidence="1">Single-pass membrane protein</topology>
    </subcellularLocation>
</comment>
<dbReference type="InterPro" id="IPR049328">
    <property type="entry name" value="TM_ErbB1"/>
</dbReference>
<feature type="region of interest" description="Disordered" evidence="8">
    <location>
        <begin position="705"/>
        <end position="738"/>
    </location>
</feature>
<dbReference type="PANTHER" id="PTHR15549:SF27">
    <property type="entry name" value="CHITIN-BINDING TYPE-1 DOMAIN-CONTAINING PROTEIN"/>
    <property type="match status" value="1"/>
</dbReference>
<gene>
    <name evidence="11" type="ORF">CHGG_02050</name>
</gene>
<dbReference type="AlphaFoldDB" id="Q2HCK4"/>
<sequence length="832" mass="92366">MAEDLPVLPRLSPALDLVMSRPIDAAHSEYNGLGNLMHFLLRDGILTKSARSEYAIQLQTWPYPPGWPRLQSPVHHLSSYKMSHHARWIVIIPALLLNWLKREHIRPRFWDQAKNHEKDSIELIIETTAAIAKSTTVLMGTRVSRRDRYLKGNIIYRARYLFNQLCLLAAVTSTGSSGASHAGTPGVQVIDESVLQDGVVDDSGRALQYQNDTLRPNIHVAVHFPEFAEEYALPVNCNTLTGENLHRYFKTRVYETNYSNVEKILLMKVNFQETMRLLLQNAFQHDDPELTSEMLALYQQCPTLFNTVLSRTDRNEMDALLDDEDHEMEIDQSADSNHLRPAAINHQIRRALAREFLSKRRDYRCVSPPPSSRIDLVGATTRCKGLTLATPTKATVLGNYVYIDGGEVSQMIDGLEPDAQQIVANRLNTTIYIDLSKSWTTSDVRMQQIAKPWTGKRFMTIWTDLEGGHYYLWGGEWISGERTGTGDDTLWKFTPDATNGGSWAAAVPENPGLFQQLAVTKLGAFASTNKTGFVIGGLVSARTDRTQVPRYQQAVPGMVAFDMKTRVWEDGNSGFSPIDGTLVGASAQWVPNIGPHGLIMVFGGVAPVPIRETNFADAPPFDFRNLTFFDPETKQAYWQIATGSIPPSPRSKFCVTGFQNADGGYEMTLTTRMPRPINGLPISRRERRSLASVEWSSDQVRRLFTTDNPTDTTSSSPSPSSSDSQSGPGDSATVPDSQNTVPVGAIAGGVVGGVAGLALLAAAAWFFMRRRKNKASEAASYYSPGTHAPEFVTPGIDPQKWHNRGAELEGSWVDRPELAADRVFVELPNGRR</sequence>
<dbReference type="SUPFAM" id="SSF50965">
    <property type="entry name" value="Galactose oxidase, central domain"/>
    <property type="match status" value="1"/>
</dbReference>
<dbReference type="PANTHER" id="PTHR15549">
    <property type="entry name" value="PAIRED IMMUNOGLOBULIN-LIKE TYPE 2 RECEPTOR"/>
    <property type="match status" value="1"/>
</dbReference>
<dbReference type="Proteomes" id="UP000001056">
    <property type="component" value="Unassembled WGS sequence"/>
</dbReference>
<keyword evidence="7 9" id="KW-0472">Membrane</keyword>
<dbReference type="InterPro" id="IPR011043">
    <property type="entry name" value="Gal_Oxase/kelch_b-propeller"/>
</dbReference>
<dbReference type="OrthoDB" id="540004at2759"/>
<evidence type="ECO:0000256" key="2">
    <source>
        <dbReference type="ARBA" id="ARBA00022553"/>
    </source>
</evidence>
<evidence type="ECO:0000256" key="7">
    <source>
        <dbReference type="ARBA" id="ARBA00023136"/>
    </source>
</evidence>
<evidence type="ECO:0000256" key="4">
    <source>
        <dbReference type="ARBA" id="ARBA00022741"/>
    </source>
</evidence>
<evidence type="ECO:0000256" key="5">
    <source>
        <dbReference type="ARBA" id="ARBA00022840"/>
    </source>
</evidence>
<keyword evidence="2" id="KW-0597">Phosphoprotein</keyword>
<dbReference type="InParanoid" id="Q2HCK4"/>
<dbReference type="VEuPathDB" id="FungiDB:CHGG_02050"/>
<reference evidence="12" key="1">
    <citation type="journal article" date="2015" name="Genome Announc.">
        <title>Draft genome sequence of the cellulolytic fungus Chaetomium globosum.</title>
        <authorList>
            <person name="Cuomo C.A."/>
            <person name="Untereiner W.A."/>
            <person name="Ma L.-J."/>
            <person name="Grabherr M."/>
            <person name="Birren B.W."/>
        </authorList>
    </citation>
    <scope>NUCLEOTIDE SEQUENCE [LARGE SCALE GENOMIC DNA]</scope>
    <source>
        <strain evidence="12">ATCC 6205 / CBS 148.51 / DSM 1962 / NBRC 6347 / NRRL 1970</strain>
    </source>
</reference>
<evidence type="ECO:0000256" key="8">
    <source>
        <dbReference type="SAM" id="MobiDB-lite"/>
    </source>
</evidence>
<dbReference type="GO" id="GO:0071944">
    <property type="term" value="C:cell periphery"/>
    <property type="evidence" value="ECO:0007669"/>
    <property type="project" value="UniProtKB-ARBA"/>
</dbReference>
<dbReference type="InterPro" id="IPR051694">
    <property type="entry name" value="Immunoregulatory_rcpt-like"/>
</dbReference>
<dbReference type="GeneID" id="4386982"/>
<evidence type="ECO:0000256" key="9">
    <source>
        <dbReference type="SAM" id="Phobius"/>
    </source>
</evidence>
<accession>Q2HCK4</accession>
<evidence type="ECO:0000313" key="11">
    <source>
        <dbReference type="EMBL" id="EAQ93815.1"/>
    </source>
</evidence>
<evidence type="ECO:0000256" key="6">
    <source>
        <dbReference type="ARBA" id="ARBA00022989"/>
    </source>
</evidence>
<dbReference type="Pfam" id="PF21314">
    <property type="entry name" value="TM_ErbB1"/>
    <property type="match status" value="1"/>
</dbReference>
<organism evidence="11 12">
    <name type="scientific">Chaetomium globosum (strain ATCC 6205 / CBS 148.51 / DSM 1962 / NBRC 6347 / NRRL 1970)</name>
    <name type="common">Soil fungus</name>
    <dbReference type="NCBI Taxonomy" id="306901"/>
    <lineage>
        <taxon>Eukaryota</taxon>
        <taxon>Fungi</taxon>
        <taxon>Dikarya</taxon>
        <taxon>Ascomycota</taxon>
        <taxon>Pezizomycotina</taxon>
        <taxon>Sordariomycetes</taxon>
        <taxon>Sordariomycetidae</taxon>
        <taxon>Sordariales</taxon>
        <taxon>Chaetomiaceae</taxon>
        <taxon>Chaetomium</taxon>
    </lineage>
</organism>
<dbReference type="HOGENOM" id="CLU_340977_0_0_1"/>
<evidence type="ECO:0000256" key="1">
    <source>
        <dbReference type="ARBA" id="ARBA00004167"/>
    </source>
</evidence>
<keyword evidence="5" id="KW-0067">ATP-binding</keyword>
<dbReference type="EMBL" id="CH408029">
    <property type="protein sequence ID" value="EAQ93815.1"/>
    <property type="molecule type" value="Genomic_DNA"/>
</dbReference>
<keyword evidence="12" id="KW-1185">Reference proteome</keyword>
<feature type="domain" description="Epidermal growth factor receptor-like transmembrane-juxtamembrane segment" evidence="10">
    <location>
        <begin position="746"/>
        <end position="772"/>
    </location>
</feature>
<evidence type="ECO:0000313" key="12">
    <source>
        <dbReference type="Proteomes" id="UP000001056"/>
    </source>
</evidence>
<protein>
    <recommendedName>
        <fullName evidence="10">Epidermal growth factor receptor-like transmembrane-juxtamembrane segment domain-containing protein</fullName>
    </recommendedName>
</protein>
<evidence type="ECO:0000256" key="3">
    <source>
        <dbReference type="ARBA" id="ARBA00022692"/>
    </source>
</evidence>
<keyword evidence="6 9" id="KW-1133">Transmembrane helix</keyword>
<proteinExistence type="predicted"/>
<dbReference type="STRING" id="306901.Q2HCK4"/>
<evidence type="ECO:0000259" key="10">
    <source>
        <dbReference type="Pfam" id="PF21314"/>
    </source>
</evidence>
<dbReference type="RefSeq" id="XP_001221271.1">
    <property type="nucleotide sequence ID" value="XM_001221270.1"/>
</dbReference>
<feature type="transmembrane region" description="Helical" evidence="9">
    <location>
        <begin position="743"/>
        <end position="767"/>
    </location>
</feature>